<comment type="caution">
    <text evidence="1">The sequence shown here is derived from an EMBL/GenBank/DDBJ whole genome shotgun (WGS) entry which is preliminary data.</text>
</comment>
<reference evidence="1 2" key="1">
    <citation type="journal article" date="2014" name="Am. J. Bot.">
        <title>Genome assembly and annotation for red clover (Trifolium pratense; Fabaceae).</title>
        <authorList>
            <person name="Istvanek J."/>
            <person name="Jaros M."/>
            <person name="Krenek A."/>
            <person name="Repkova J."/>
        </authorList>
    </citation>
    <scope>NUCLEOTIDE SEQUENCE [LARGE SCALE GENOMIC DNA]</scope>
    <source>
        <strain evidence="2">cv. Tatra</strain>
        <tissue evidence="1">Young leaves</tissue>
    </source>
</reference>
<gene>
    <name evidence="1" type="ORF">L195_g050435</name>
</gene>
<evidence type="ECO:0000313" key="2">
    <source>
        <dbReference type="Proteomes" id="UP000236291"/>
    </source>
</evidence>
<organism evidence="1 2">
    <name type="scientific">Trifolium pratense</name>
    <name type="common">Red clover</name>
    <dbReference type="NCBI Taxonomy" id="57577"/>
    <lineage>
        <taxon>Eukaryota</taxon>
        <taxon>Viridiplantae</taxon>
        <taxon>Streptophyta</taxon>
        <taxon>Embryophyta</taxon>
        <taxon>Tracheophyta</taxon>
        <taxon>Spermatophyta</taxon>
        <taxon>Magnoliopsida</taxon>
        <taxon>eudicotyledons</taxon>
        <taxon>Gunneridae</taxon>
        <taxon>Pentapetalae</taxon>
        <taxon>rosids</taxon>
        <taxon>fabids</taxon>
        <taxon>Fabales</taxon>
        <taxon>Fabaceae</taxon>
        <taxon>Papilionoideae</taxon>
        <taxon>50 kb inversion clade</taxon>
        <taxon>NPAAA clade</taxon>
        <taxon>Hologalegina</taxon>
        <taxon>IRL clade</taxon>
        <taxon>Trifolieae</taxon>
        <taxon>Trifolium</taxon>
    </lineage>
</organism>
<reference evidence="1 2" key="2">
    <citation type="journal article" date="2017" name="Front. Plant Sci.">
        <title>Gene Classification and Mining of Molecular Markers Useful in Red Clover (Trifolium pratense) Breeding.</title>
        <authorList>
            <person name="Istvanek J."/>
            <person name="Dluhosova J."/>
            <person name="Dluhos P."/>
            <person name="Patkova L."/>
            <person name="Nedelnik J."/>
            <person name="Repkova J."/>
        </authorList>
    </citation>
    <scope>NUCLEOTIDE SEQUENCE [LARGE SCALE GENOMIC DNA]</scope>
    <source>
        <strain evidence="2">cv. Tatra</strain>
        <tissue evidence="1">Young leaves</tissue>
    </source>
</reference>
<evidence type="ECO:0000313" key="1">
    <source>
        <dbReference type="EMBL" id="PNX57504.1"/>
    </source>
</evidence>
<dbReference type="AlphaFoldDB" id="A0A2K3JTY9"/>
<dbReference type="Proteomes" id="UP000236291">
    <property type="component" value="Unassembled WGS sequence"/>
</dbReference>
<feature type="non-terminal residue" evidence="1">
    <location>
        <position position="1"/>
    </location>
</feature>
<proteinExistence type="predicted"/>
<protein>
    <submittedName>
        <fullName evidence="1">SpoIIE-like phosphatase domain protein</fullName>
    </submittedName>
</protein>
<dbReference type="EMBL" id="ASHM01076664">
    <property type="protein sequence ID" value="PNX57504.1"/>
    <property type="molecule type" value="Genomic_DNA"/>
</dbReference>
<accession>A0A2K3JTY9</accession>
<sequence length="81" mass="8662">SFLPTELSELVPISTSLELEQVDYSATDNLTSSVDADLSESVPISTSLEPGQVDYRATDTLTGGVDADLKRISTSVYFFGV</sequence>
<name>A0A2K3JTY9_TRIPR</name>